<accession>A0A6D2I7S5</accession>
<comment type="caution">
    <text evidence="2">The sequence shown here is derived from an EMBL/GenBank/DDBJ whole genome shotgun (WGS) entry which is preliminary data.</text>
</comment>
<evidence type="ECO:0000313" key="2">
    <source>
        <dbReference type="EMBL" id="CAA7021262.1"/>
    </source>
</evidence>
<dbReference type="OrthoDB" id="1110806at2759"/>
<evidence type="ECO:0000313" key="3">
    <source>
        <dbReference type="Proteomes" id="UP000467841"/>
    </source>
</evidence>
<protein>
    <submittedName>
        <fullName evidence="2">Uncharacterized protein</fullName>
    </submittedName>
</protein>
<sequence length="215" mass="24231">MMEKLSAKHGRDTRSTEESVLITDTLTSRILSIFYDGVNWDYMNALNAASNGDFMTKSKEGAFELIENLAASSSNKNAEYDRTAQQKSVHFVDENDDTPISQEFGGEEDEDDQMEVNYVNGQAFCAEPWFQLELQKPSEHVLQEHQRREPSGSGLSASIEPEPAELSEELPNSFQEKTFAPNQNRSQGGNQQKAQFSNSNNLQVHRTTRTMSLRV</sequence>
<reference evidence="2" key="1">
    <citation type="submission" date="2020-01" db="EMBL/GenBank/DDBJ databases">
        <authorList>
            <person name="Mishra B."/>
        </authorList>
    </citation>
    <scope>NUCLEOTIDE SEQUENCE [LARGE SCALE GENOMIC DNA]</scope>
</reference>
<organism evidence="2 3">
    <name type="scientific">Microthlaspi erraticum</name>
    <dbReference type="NCBI Taxonomy" id="1685480"/>
    <lineage>
        <taxon>Eukaryota</taxon>
        <taxon>Viridiplantae</taxon>
        <taxon>Streptophyta</taxon>
        <taxon>Embryophyta</taxon>
        <taxon>Tracheophyta</taxon>
        <taxon>Spermatophyta</taxon>
        <taxon>Magnoliopsida</taxon>
        <taxon>eudicotyledons</taxon>
        <taxon>Gunneridae</taxon>
        <taxon>Pentapetalae</taxon>
        <taxon>rosids</taxon>
        <taxon>malvids</taxon>
        <taxon>Brassicales</taxon>
        <taxon>Brassicaceae</taxon>
        <taxon>Coluteocarpeae</taxon>
        <taxon>Microthlaspi</taxon>
    </lineage>
</organism>
<dbReference type="AlphaFoldDB" id="A0A6D2I7S5"/>
<evidence type="ECO:0000256" key="1">
    <source>
        <dbReference type="SAM" id="MobiDB-lite"/>
    </source>
</evidence>
<feature type="compositionally biased region" description="Basic and acidic residues" evidence="1">
    <location>
        <begin position="140"/>
        <end position="150"/>
    </location>
</feature>
<dbReference type="Proteomes" id="UP000467841">
    <property type="component" value="Unassembled WGS sequence"/>
</dbReference>
<feature type="compositionally biased region" description="Polar residues" evidence="1">
    <location>
        <begin position="172"/>
        <end position="215"/>
    </location>
</feature>
<name>A0A6D2I7S5_9BRAS</name>
<proteinExistence type="predicted"/>
<keyword evidence="3" id="KW-1185">Reference proteome</keyword>
<gene>
    <name evidence="2" type="ORF">MERR_LOCUS8497</name>
</gene>
<dbReference type="EMBL" id="CACVBM020000599">
    <property type="protein sequence ID" value="CAA7021262.1"/>
    <property type="molecule type" value="Genomic_DNA"/>
</dbReference>
<feature type="region of interest" description="Disordered" evidence="1">
    <location>
        <begin position="140"/>
        <end position="215"/>
    </location>
</feature>